<evidence type="ECO:0000256" key="6">
    <source>
        <dbReference type="ARBA" id="ARBA00023134"/>
    </source>
</evidence>
<comment type="caution">
    <text evidence="10">The sequence shown here is derived from an EMBL/GenBank/DDBJ whole genome shotgun (WGS) entry which is preliminary data.</text>
</comment>
<dbReference type="AlphaFoldDB" id="A0A3A4R8D1"/>
<evidence type="ECO:0000313" key="10">
    <source>
        <dbReference type="EMBL" id="RJP60706.1"/>
    </source>
</evidence>
<accession>A0A3A4R8D1</accession>
<dbReference type="CDD" id="cd02509">
    <property type="entry name" value="GDP-M1P_Guanylyltransferase"/>
    <property type="match status" value="1"/>
</dbReference>
<feature type="domain" description="MannoseP isomerase/GMP-like beta-helix" evidence="9">
    <location>
        <begin position="294"/>
        <end position="346"/>
    </location>
</feature>
<dbReference type="InterPro" id="IPR049577">
    <property type="entry name" value="GMPP_N"/>
</dbReference>
<dbReference type="EMBL" id="QZJZ01000024">
    <property type="protein sequence ID" value="RJP60706.1"/>
    <property type="molecule type" value="Genomic_DNA"/>
</dbReference>
<dbReference type="GO" id="GO:0009298">
    <property type="term" value="P:GDP-mannose biosynthetic process"/>
    <property type="evidence" value="ECO:0007669"/>
    <property type="project" value="TreeGrafter"/>
</dbReference>
<dbReference type="Pfam" id="PF22640">
    <property type="entry name" value="ManC_GMP_beta-helix"/>
    <property type="match status" value="1"/>
</dbReference>
<protein>
    <recommendedName>
        <fullName evidence="2">mannose-1-phosphate guanylyltransferase</fullName>
        <ecNumber evidence="2">2.7.7.13</ecNumber>
    </recommendedName>
</protein>
<dbReference type="InterPro" id="IPR029044">
    <property type="entry name" value="Nucleotide-diphossugar_trans"/>
</dbReference>
<evidence type="ECO:0000259" key="8">
    <source>
        <dbReference type="Pfam" id="PF00483"/>
    </source>
</evidence>
<dbReference type="SUPFAM" id="SSF53448">
    <property type="entry name" value="Nucleotide-diphospho-sugar transferases"/>
    <property type="match status" value="1"/>
</dbReference>
<evidence type="ECO:0000256" key="1">
    <source>
        <dbReference type="ARBA" id="ARBA00006115"/>
    </source>
</evidence>
<keyword evidence="6" id="KW-0342">GTP-binding</keyword>
<dbReference type="GO" id="GO:0004475">
    <property type="term" value="F:mannose-1-phosphate guanylyltransferase (GTP) activity"/>
    <property type="evidence" value="ECO:0007669"/>
    <property type="project" value="UniProtKB-EC"/>
</dbReference>
<sequence>MIYAVIMAGGKGERFWPLSRLKTPKQLLAITSERTMIQETVGRISEYIPVDNILIITNIAQKAVIEQQLPHIPASRIIAEPCGRNTAPCIALAAAVISSESPNAVMLVLPADHIIHDREKFSATIKDTIEQAQTEKALFTIGIHPEHPATGYGYIHAGESVQLDCDTKFYVVKEFMEKPDLPTAQKFLASGEYFWNSGIFVWRTDVIVDCIKNFMPDLYDGYLKMRQSALSGDLDSLLPVIYPTLPSISVDYGIMEKAKKVMMAKSRFDWDDVGAWDAVAKHFTPDNDNNVINGRFLGIDTSGCTVFSKRHFVGTIGVENLIIVVTDDAVLVCNKDNAQDVKLLVQNIAKSKDMEYLL</sequence>
<dbReference type="Pfam" id="PF00483">
    <property type="entry name" value="NTP_transferase"/>
    <property type="match status" value="1"/>
</dbReference>
<evidence type="ECO:0000256" key="7">
    <source>
        <dbReference type="ARBA" id="ARBA00047343"/>
    </source>
</evidence>
<evidence type="ECO:0000259" key="9">
    <source>
        <dbReference type="Pfam" id="PF22640"/>
    </source>
</evidence>
<dbReference type="FunFam" id="3.90.550.10:FF:000046">
    <property type="entry name" value="Mannose-1-phosphate guanylyltransferase (GDP)"/>
    <property type="match status" value="1"/>
</dbReference>
<evidence type="ECO:0000256" key="4">
    <source>
        <dbReference type="ARBA" id="ARBA00022695"/>
    </source>
</evidence>
<dbReference type="PANTHER" id="PTHR46390:SF1">
    <property type="entry name" value="MANNOSE-1-PHOSPHATE GUANYLYLTRANSFERASE"/>
    <property type="match status" value="1"/>
</dbReference>
<keyword evidence="4 10" id="KW-0548">Nucleotidyltransferase</keyword>
<evidence type="ECO:0000256" key="5">
    <source>
        <dbReference type="ARBA" id="ARBA00022741"/>
    </source>
</evidence>
<organism evidence="10 11">
    <name type="scientific">Candidatus Auribacter fodinae</name>
    <dbReference type="NCBI Taxonomy" id="2093366"/>
    <lineage>
        <taxon>Bacteria</taxon>
        <taxon>Pseudomonadati</taxon>
        <taxon>Candidatus Auribacterota</taxon>
        <taxon>Candidatus Auribacteria</taxon>
        <taxon>Candidatus Auribacterales</taxon>
        <taxon>Candidatus Auribacteraceae</taxon>
        <taxon>Candidatus Auribacter</taxon>
    </lineage>
</organism>
<dbReference type="EC" id="2.7.7.13" evidence="2"/>
<dbReference type="Gene3D" id="3.90.550.10">
    <property type="entry name" value="Spore Coat Polysaccharide Biosynthesis Protein SpsA, Chain A"/>
    <property type="match status" value="1"/>
</dbReference>
<keyword evidence="3 10" id="KW-0808">Transferase</keyword>
<name>A0A3A4R8D1_9BACT</name>
<reference evidence="10 11" key="1">
    <citation type="journal article" date="2017" name="ISME J.">
        <title>Energy and carbon metabolisms in a deep terrestrial subsurface fluid microbial community.</title>
        <authorList>
            <person name="Momper L."/>
            <person name="Jungbluth S.P."/>
            <person name="Lee M.D."/>
            <person name="Amend J.P."/>
        </authorList>
    </citation>
    <scope>NUCLEOTIDE SEQUENCE [LARGE SCALE GENOMIC DNA]</scope>
    <source>
        <strain evidence="10">SURF_26</strain>
    </source>
</reference>
<dbReference type="InterPro" id="IPR005835">
    <property type="entry name" value="NTP_transferase_dom"/>
</dbReference>
<proteinExistence type="inferred from homology"/>
<gene>
    <name evidence="10" type="ORF">C4541_03595</name>
</gene>
<comment type="similarity">
    <text evidence="1">Belongs to the mannose-6-phosphate isomerase type 2 family.</text>
</comment>
<evidence type="ECO:0000256" key="2">
    <source>
        <dbReference type="ARBA" id="ARBA00012387"/>
    </source>
</evidence>
<dbReference type="PANTHER" id="PTHR46390">
    <property type="entry name" value="MANNOSE-1-PHOSPHATE GUANYLYLTRANSFERASE"/>
    <property type="match status" value="1"/>
</dbReference>
<comment type="catalytic activity">
    <reaction evidence="7">
        <text>alpha-D-mannose 1-phosphate + GTP + H(+) = GDP-alpha-D-mannose + diphosphate</text>
        <dbReference type="Rhea" id="RHEA:15229"/>
        <dbReference type="ChEBI" id="CHEBI:15378"/>
        <dbReference type="ChEBI" id="CHEBI:33019"/>
        <dbReference type="ChEBI" id="CHEBI:37565"/>
        <dbReference type="ChEBI" id="CHEBI:57527"/>
        <dbReference type="ChEBI" id="CHEBI:58409"/>
        <dbReference type="EC" id="2.7.7.13"/>
    </reaction>
</comment>
<evidence type="ECO:0000313" key="11">
    <source>
        <dbReference type="Proteomes" id="UP000266426"/>
    </source>
</evidence>
<dbReference type="GO" id="GO:0005525">
    <property type="term" value="F:GTP binding"/>
    <property type="evidence" value="ECO:0007669"/>
    <property type="project" value="UniProtKB-KW"/>
</dbReference>
<dbReference type="InterPro" id="IPR051161">
    <property type="entry name" value="Mannose-6P_isomerase_type2"/>
</dbReference>
<evidence type="ECO:0000256" key="3">
    <source>
        <dbReference type="ARBA" id="ARBA00022679"/>
    </source>
</evidence>
<dbReference type="Proteomes" id="UP000266426">
    <property type="component" value="Unassembled WGS sequence"/>
</dbReference>
<dbReference type="InterPro" id="IPR054566">
    <property type="entry name" value="ManC/GMP-like_b-helix"/>
</dbReference>
<feature type="domain" description="Nucleotidyl transferase" evidence="8">
    <location>
        <begin position="4"/>
        <end position="282"/>
    </location>
</feature>
<keyword evidence="5" id="KW-0547">Nucleotide-binding</keyword>
<dbReference type="SUPFAM" id="SSF159283">
    <property type="entry name" value="Guanosine diphospho-D-mannose pyrophosphorylase/mannose-6-phosphate isomerase linker domain"/>
    <property type="match status" value="1"/>
</dbReference>